<dbReference type="PROSITE" id="PS51352">
    <property type="entry name" value="THIOREDOXIN_2"/>
    <property type="match status" value="1"/>
</dbReference>
<dbReference type="SUPFAM" id="SSF52833">
    <property type="entry name" value="Thioredoxin-like"/>
    <property type="match status" value="1"/>
</dbReference>
<dbReference type="InterPro" id="IPR051099">
    <property type="entry name" value="AGR/TXD"/>
</dbReference>
<evidence type="ECO:0000313" key="4">
    <source>
        <dbReference type="EMBL" id="OAD91562.1"/>
    </source>
</evidence>
<evidence type="ECO:0000313" key="5">
    <source>
        <dbReference type="Proteomes" id="UP000077552"/>
    </source>
</evidence>
<dbReference type="Pfam" id="PF13899">
    <property type="entry name" value="Thioredoxin_7"/>
    <property type="match status" value="1"/>
</dbReference>
<dbReference type="Proteomes" id="UP000077552">
    <property type="component" value="Unassembled WGS sequence"/>
</dbReference>
<dbReference type="PANTHER" id="PTHR15337">
    <property type="entry name" value="ANTERIOR GRADIENT PROTEIN-RELATED"/>
    <property type="match status" value="1"/>
</dbReference>
<gene>
    <name evidence="4" type="ORF">A7A78_03490</name>
</gene>
<accession>A0A1A9LFR8</accession>
<sequence length="145" mass="16693">MKNLIIAFVAIVFSITLSAQEWQTDFEIAKQISSEKNRPIVLVFQGSDWCAPCIKLDREIWSSKEFKAYAKEHFVMLQADFPRKKANTLTDDQQEKNNLLAEKYNKQGYFPFVVVLDKDGKVLGEAGYEKTTPATYIEKLESFVK</sequence>
<reference evidence="4 5" key="1">
    <citation type="submission" date="2016-05" db="EMBL/GenBank/DDBJ databases">
        <title>Genome sequencing of Vitellibacter soesokkakensis RSSK-12.</title>
        <authorList>
            <person name="Thevarajoo S."/>
            <person name="Selvaratnam C."/>
            <person name="Goh K.M."/>
            <person name="Chan K.-G."/>
            <person name="Chong C.S."/>
        </authorList>
    </citation>
    <scope>NUCLEOTIDE SEQUENCE [LARGE SCALE GENOMIC DNA]</scope>
    <source>
        <strain evidence="4 5">RSSK-12</strain>
    </source>
</reference>
<keyword evidence="4" id="KW-0413">Isomerase</keyword>
<dbReference type="InterPro" id="IPR013766">
    <property type="entry name" value="Thioredoxin_domain"/>
</dbReference>
<comment type="caution">
    <text evidence="4">The sequence shown here is derived from an EMBL/GenBank/DDBJ whole genome shotgun (WGS) entry which is preliminary data.</text>
</comment>
<dbReference type="EMBL" id="LXIE01000012">
    <property type="protein sequence ID" value="OAD91562.1"/>
    <property type="molecule type" value="Genomic_DNA"/>
</dbReference>
<evidence type="ECO:0000259" key="3">
    <source>
        <dbReference type="PROSITE" id="PS51352"/>
    </source>
</evidence>
<evidence type="ECO:0000256" key="2">
    <source>
        <dbReference type="SAM" id="SignalP"/>
    </source>
</evidence>
<dbReference type="PANTHER" id="PTHR15337:SF11">
    <property type="entry name" value="THIOREDOXIN DOMAIN-CONTAINING PROTEIN"/>
    <property type="match status" value="1"/>
</dbReference>
<dbReference type="OrthoDB" id="981626at2"/>
<dbReference type="RefSeq" id="WP_068761736.1">
    <property type="nucleotide sequence ID" value="NZ_LXIE01000012.1"/>
</dbReference>
<organism evidence="4 5">
    <name type="scientific">Aequorivita soesokkakensis</name>
    <dbReference type="NCBI Taxonomy" id="1385699"/>
    <lineage>
        <taxon>Bacteria</taxon>
        <taxon>Pseudomonadati</taxon>
        <taxon>Bacteroidota</taxon>
        <taxon>Flavobacteriia</taxon>
        <taxon>Flavobacteriales</taxon>
        <taxon>Flavobacteriaceae</taxon>
        <taxon>Aequorivita</taxon>
    </lineage>
</organism>
<dbReference type="InterPro" id="IPR036249">
    <property type="entry name" value="Thioredoxin-like_sf"/>
</dbReference>
<keyword evidence="1 2" id="KW-0732">Signal</keyword>
<evidence type="ECO:0000256" key="1">
    <source>
        <dbReference type="ARBA" id="ARBA00022729"/>
    </source>
</evidence>
<name>A0A1A9LFR8_9FLAO</name>
<dbReference type="GO" id="GO:0016853">
    <property type="term" value="F:isomerase activity"/>
    <property type="evidence" value="ECO:0007669"/>
    <property type="project" value="UniProtKB-KW"/>
</dbReference>
<feature type="signal peptide" evidence="2">
    <location>
        <begin position="1"/>
        <end position="19"/>
    </location>
</feature>
<dbReference type="Gene3D" id="3.40.30.10">
    <property type="entry name" value="Glutaredoxin"/>
    <property type="match status" value="1"/>
</dbReference>
<keyword evidence="5" id="KW-1185">Reference proteome</keyword>
<dbReference type="AlphaFoldDB" id="A0A1A9LFR8"/>
<proteinExistence type="predicted"/>
<dbReference type="STRING" id="1385699.A7A78_03490"/>
<protein>
    <submittedName>
        <fullName evidence="4">Thiol-disulfide isomerase</fullName>
    </submittedName>
</protein>
<feature type="domain" description="Thioredoxin" evidence="3">
    <location>
        <begin position="4"/>
        <end position="145"/>
    </location>
</feature>
<feature type="chain" id="PRO_5008392220" evidence="2">
    <location>
        <begin position="20"/>
        <end position="145"/>
    </location>
</feature>